<dbReference type="PROSITE" id="PS50066">
    <property type="entry name" value="MADS_BOX_2"/>
    <property type="match status" value="1"/>
</dbReference>
<dbReference type="Proteomes" id="UP001603857">
    <property type="component" value="Unassembled WGS sequence"/>
</dbReference>
<dbReference type="PANTHER" id="PTHR11945">
    <property type="entry name" value="MADS BOX PROTEIN"/>
    <property type="match status" value="1"/>
</dbReference>
<keyword evidence="6" id="KW-0175">Coiled coil</keyword>
<keyword evidence="9" id="KW-1185">Reference proteome</keyword>
<name>A0ABD1MKL9_9FABA</name>
<dbReference type="Pfam" id="PF00319">
    <property type="entry name" value="SRF-TF"/>
    <property type="match status" value="1"/>
</dbReference>
<dbReference type="PRINTS" id="PR00404">
    <property type="entry name" value="MADSDOMAIN"/>
</dbReference>
<dbReference type="GO" id="GO:0005634">
    <property type="term" value="C:nucleus"/>
    <property type="evidence" value="ECO:0007669"/>
    <property type="project" value="UniProtKB-SubCell"/>
</dbReference>
<accession>A0ABD1MKL9</accession>
<evidence type="ECO:0000256" key="2">
    <source>
        <dbReference type="ARBA" id="ARBA00023015"/>
    </source>
</evidence>
<gene>
    <name evidence="8" type="ORF">Fmac_010798</name>
</gene>
<dbReference type="AlphaFoldDB" id="A0ABD1MKL9"/>
<proteinExistence type="predicted"/>
<feature type="coiled-coil region" evidence="6">
    <location>
        <begin position="80"/>
        <end position="107"/>
    </location>
</feature>
<evidence type="ECO:0000256" key="1">
    <source>
        <dbReference type="ARBA" id="ARBA00004123"/>
    </source>
</evidence>
<dbReference type="InterPro" id="IPR036879">
    <property type="entry name" value="TF_MADSbox_sf"/>
</dbReference>
<evidence type="ECO:0000313" key="8">
    <source>
        <dbReference type="EMBL" id="KAL2336352.1"/>
    </source>
</evidence>
<sequence length="196" mass="22416">MKKRRNTEIKEVKPKNRRYVTFTKRKQGLFHKLTELSLLCNVETALIITTPNGKLYSGGYSDFDAVLRRYLHGGPPPTCKKEQEEAIETLRVEYETIQNHLKEETKRLQEIVESKKSASSFGFGFGFGFGFDPWWNHSIEDMSLENVQEFKNSLESLRLNLVASAQEKPLVIDSVIPLMSCSMAAPMPFTILPPPF</sequence>
<keyword evidence="5" id="KW-0539">Nucleus</keyword>
<dbReference type="PANTHER" id="PTHR11945:SF448">
    <property type="entry name" value="MADS-BOX TRANSCRIPTION FACTOR FAMILY PROTEIN"/>
    <property type="match status" value="1"/>
</dbReference>
<feature type="domain" description="MADS-box" evidence="7">
    <location>
        <begin position="2"/>
        <end position="62"/>
    </location>
</feature>
<protein>
    <recommendedName>
        <fullName evidence="7">MADS-box domain-containing protein</fullName>
    </recommendedName>
</protein>
<keyword evidence="3" id="KW-0238">DNA-binding</keyword>
<reference evidence="8 9" key="1">
    <citation type="submission" date="2024-08" db="EMBL/GenBank/DDBJ databases">
        <title>Insights into the chromosomal genome structure of Flemingia macrophylla.</title>
        <authorList>
            <person name="Ding Y."/>
            <person name="Zhao Y."/>
            <person name="Bi W."/>
            <person name="Wu M."/>
            <person name="Zhao G."/>
            <person name="Gong Y."/>
            <person name="Li W."/>
            <person name="Zhang P."/>
        </authorList>
    </citation>
    <scope>NUCLEOTIDE SEQUENCE [LARGE SCALE GENOMIC DNA]</scope>
    <source>
        <strain evidence="8">DYQJB</strain>
        <tissue evidence="8">Leaf</tissue>
    </source>
</reference>
<organism evidence="8 9">
    <name type="scientific">Flemingia macrophylla</name>
    <dbReference type="NCBI Taxonomy" id="520843"/>
    <lineage>
        <taxon>Eukaryota</taxon>
        <taxon>Viridiplantae</taxon>
        <taxon>Streptophyta</taxon>
        <taxon>Embryophyta</taxon>
        <taxon>Tracheophyta</taxon>
        <taxon>Spermatophyta</taxon>
        <taxon>Magnoliopsida</taxon>
        <taxon>eudicotyledons</taxon>
        <taxon>Gunneridae</taxon>
        <taxon>Pentapetalae</taxon>
        <taxon>rosids</taxon>
        <taxon>fabids</taxon>
        <taxon>Fabales</taxon>
        <taxon>Fabaceae</taxon>
        <taxon>Papilionoideae</taxon>
        <taxon>50 kb inversion clade</taxon>
        <taxon>NPAAA clade</taxon>
        <taxon>indigoferoid/millettioid clade</taxon>
        <taxon>Phaseoleae</taxon>
        <taxon>Flemingia</taxon>
    </lineage>
</organism>
<dbReference type="EMBL" id="JBGMDY010000004">
    <property type="protein sequence ID" value="KAL2336352.1"/>
    <property type="molecule type" value="Genomic_DNA"/>
</dbReference>
<evidence type="ECO:0000256" key="3">
    <source>
        <dbReference type="ARBA" id="ARBA00023125"/>
    </source>
</evidence>
<dbReference type="SMART" id="SM00432">
    <property type="entry name" value="MADS"/>
    <property type="match status" value="1"/>
</dbReference>
<comment type="caution">
    <text evidence="8">The sequence shown here is derived from an EMBL/GenBank/DDBJ whole genome shotgun (WGS) entry which is preliminary data.</text>
</comment>
<evidence type="ECO:0000313" key="9">
    <source>
        <dbReference type="Proteomes" id="UP001603857"/>
    </source>
</evidence>
<keyword evidence="2" id="KW-0805">Transcription regulation</keyword>
<dbReference type="InterPro" id="IPR002100">
    <property type="entry name" value="TF_MADSbox"/>
</dbReference>
<comment type="subcellular location">
    <subcellularLocation>
        <location evidence="1">Nucleus</location>
    </subcellularLocation>
</comment>
<evidence type="ECO:0000256" key="4">
    <source>
        <dbReference type="ARBA" id="ARBA00023163"/>
    </source>
</evidence>
<evidence type="ECO:0000256" key="6">
    <source>
        <dbReference type="SAM" id="Coils"/>
    </source>
</evidence>
<dbReference type="GO" id="GO:0003677">
    <property type="term" value="F:DNA binding"/>
    <property type="evidence" value="ECO:0007669"/>
    <property type="project" value="UniProtKB-KW"/>
</dbReference>
<keyword evidence="4" id="KW-0804">Transcription</keyword>
<evidence type="ECO:0000256" key="5">
    <source>
        <dbReference type="ARBA" id="ARBA00023242"/>
    </source>
</evidence>
<dbReference type="SUPFAM" id="SSF55455">
    <property type="entry name" value="SRF-like"/>
    <property type="match status" value="1"/>
</dbReference>
<evidence type="ECO:0000259" key="7">
    <source>
        <dbReference type="PROSITE" id="PS50066"/>
    </source>
</evidence>
<dbReference type="Gene3D" id="3.40.1810.10">
    <property type="entry name" value="Transcription factor, MADS-box"/>
    <property type="match status" value="1"/>
</dbReference>